<evidence type="ECO:0000256" key="5">
    <source>
        <dbReference type="PROSITE-ProRule" id="PRU00176"/>
    </source>
</evidence>
<dbReference type="PANTHER" id="PTHR48032">
    <property type="entry name" value="RNA-BINDING PROTEIN MUSASHI HOMOLOG RBP6"/>
    <property type="match status" value="1"/>
</dbReference>
<protein>
    <submittedName>
        <fullName evidence="8">DAZAP1</fullName>
    </submittedName>
</protein>
<keyword evidence="4 5" id="KW-0694">RNA-binding</keyword>
<evidence type="ECO:0000256" key="1">
    <source>
        <dbReference type="ARBA" id="ARBA00004496"/>
    </source>
</evidence>
<dbReference type="InterPro" id="IPR000504">
    <property type="entry name" value="RRM_dom"/>
</dbReference>
<evidence type="ECO:0000256" key="4">
    <source>
        <dbReference type="ARBA" id="ARBA00022884"/>
    </source>
</evidence>
<dbReference type="CDD" id="cd12325">
    <property type="entry name" value="RRM1_hnRNPA_hnRNPD_like"/>
    <property type="match status" value="1"/>
</dbReference>
<evidence type="ECO:0000256" key="3">
    <source>
        <dbReference type="ARBA" id="ARBA00022737"/>
    </source>
</evidence>
<keyword evidence="9" id="KW-1185">Reference proteome</keyword>
<sequence length="197" mass="22255">MTCCTIQFHVLTLSYFTCVCVCRKMFVGGLSWETTKEKLQTYFSKYGEVVDCVVMRNSETGKSRGFGFVSFRDAACVTIVLSDGPHELDGRKVLINTAQIILIYFLHTEYNFSKPIDPKSCTPRGSIKGAKQQQASKIFLGGLPSSCTETELREVFSKYGPVHDVVIMYDQEKKKSRGLTWHVDRPGITLRELQLCL</sequence>
<feature type="signal peptide" evidence="6">
    <location>
        <begin position="1"/>
        <end position="22"/>
    </location>
</feature>
<evidence type="ECO:0000256" key="2">
    <source>
        <dbReference type="ARBA" id="ARBA00022490"/>
    </source>
</evidence>
<evidence type="ECO:0000313" key="9">
    <source>
        <dbReference type="Proteomes" id="UP001235939"/>
    </source>
</evidence>
<reference evidence="8 9" key="1">
    <citation type="submission" date="2022-01" db="EMBL/GenBank/DDBJ databases">
        <title>A chromosomal length assembly of Cordylochernes scorpioides.</title>
        <authorList>
            <person name="Zeh D."/>
            <person name="Zeh J."/>
        </authorList>
    </citation>
    <scope>NUCLEOTIDE SEQUENCE [LARGE SCALE GENOMIC DNA]</scope>
    <source>
        <strain evidence="8">IN4F17</strain>
        <tissue evidence="8">Whole Body</tissue>
    </source>
</reference>
<keyword evidence="2" id="KW-0963">Cytoplasm</keyword>
<feature type="domain" description="RRM" evidence="7">
    <location>
        <begin position="136"/>
        <end position="181"/>
    </location>
</feature>
<dbReference type="Pfam" id="PF00076">
    <property type="entry name" value="RRM_1"/>
    <property type="match status" value="2"/>
</dbReference>
<evidence type="ECO:0000313" key="8">
    <source>
        <dbReference type="EMBL" id="UYV73208.1"/>
    </source>
</evidence>
<dbReference type="SMART" id="SM00360">
    <property type="entry name" value="RRM"/>
    <property type="match status" value="2"/>
</dbReference>
<dbReference type="PROSITE" id="PS50102">
    <property type="entry name" value="RRM"/>
    <property type="match status" value="2"/>
</dbReference>
<dbReference type="EMBL" id="CP092872">
    <property type="protein sequence ID" value="UYV73208.1"/>
    <property type="molecule type" value="Genomic_DNA"/>
</dbReference>
<name>A0ABY6KX01_9ARAC</name>
<dbReference type="InterPro" id="IPR035979">
    <property type="entry name" value="RBD_domain_sf"/>
</dbReference>
<proteinExistence type="predicted"/>
<evidence type="ECO:0000259" key="7">
    <source>
        <dbReference type="PROSITE" id="PS50102"/>
    </source>
</evidence>
<dbReference type="Proteomes" id="UP001235939">
    <property type="component" value="Chromosome 10"/>
</dbReference>
<keyword evidence="6" id="KW-0732">Signal</keyword>
<dbReference type="InterPro" id="IPR012677">
    <property type="entry name" value="Nucleotide-bd_a/b_plait_sf"/>
</dbReference>
<dbReference type="SUPFAM" id="SSF54928">
    <property type="entry name" value="RNA-binding domain, RBD"/>
    <property type="match status" value="2"/>
</dbReference>
<gene>
    <name evidence="8" type="ORF">LAZ67_10002178</name>
</gene>
<dbReference type="Gene3D" id="3.30.70.330">
    <property type="match status" value="2"/>
</dbReference>
<keyword evidence="3" id="KW-0677">Repeat</keyword>
<accession>A0ABY6KX01</accession>
<feature type="domain" description="RRM" evidence="7">
    <location>
        <begin position="23"/>
        <end position="100"/>
    </location>
</feature>
<evidence type="ECO:0000256" key="6">
    <source>
        <dbReference type="SAM" id="SignalP"/>
    </source>
</evidence>
<comment type="subcellular location">
    <subcellularLocation>
        <location evidence="1">Cytoplasm</location>
    </subcellularLocation>
</comment>
<feature type="chain" id="PRO_5045818715" evidence="6">
    <location>
        <begin position="23"/>
        <end position="197"/>
    </location>
</feature>
<organism evidence="8 9">
    <name type="scientific">Cordylochernes scorpioides</name>
    <dbReference type="NCBI Taxonomy" id="51811"/>
    <lineage>
        <taxon>Eukaryota</taxon>
        <taxon>Metazoa</taxon>
        <taxon>Ecdysozoa</taxon>
        <taxon>Arthropoda</taxon>
        <taxon>Chelicerata</taxon>
        <taxon>Arachnida</taxon>
        <taxon>Pseudoscorpiones</taxon>
        <taxon>Cheliferoidea</taxon>
        <taxon>Chernetidae</taxon>
        <taxon>Cordylochernes</taxon>
    </lineage>
</organism>
<dbReference type="PANTHER" id="PTHR48032:SF18">
    <property type="entry name" value="RRM DOMAIN-CONTAINING PROTEIN"/>
    <property type="match status" value="1"/>
</dbReference>